<name>J9CTE6_9ZZZZ</name>
<proteinExistence type="predicted"/>
<accession>J9CTE6</accession>
<gene>
    <name evidence="1" type="ORF">EVA_08399</name>
</gene>
<reference evidence="1" key="1">
    <citation type="journal article" date="2012" name="PLoS ONE">
        <title>Gene sets for utilization of primary and secondary nutrition supplies in the distal gut of endangered iberian lynx.</title>
        <authorList>
            <person name="Alcaide M."/>
            <person name="Messina E."/>
            <person name="Richter M."/>
            <person name="Bargiela R."/>
            <person name="Peplies J."/>
            <person name="Huws S.A."/>
            <person name="Newbold C.J."/>
            <person name="Golyshin P.N."/>
            <person name="Simon M.A."/>
            <person name="Lopez G."/>
            <person name="Yakimov M.M."/>
            <person name="Ferrer M."/>
        </authorList>
    </citation>
    <scope>NUCLEOTIDE SEQUENCE</scope>
</reference>
<protein>
    <submittedName>
        <fullName evidence="1">Uncharacterized protein</fullName>
    </submittedName>
</protein>
<sequence>MGREGDVAPSTTTEIERLERKLEMRLQRRGVKPKEGSFANRALCQTLSKALEMSRATTKDSPKSLREEDQI</sequence>
<dbReference type="EMBL" id="AMCI01002135">
    <property type="protein sequence ID" value="EJX03496.1"/>
    <property type="molecule type" value="Genomic_DNA"/>
</dbReference>
<organism evidence="1">
    <name type="scientific">gut metagenome</name>
    <dbReference type="NCBI Taxonomy" id="749906"/>
    <lineage>
        <taxon>unclassified sequences</taxon>
        <taxon>metagenomes</taxon>
        <taxon>organismal metagenomes</taxon>
    </lineage>
</organism>
<dbReference type="AlphaFoldDB" id="J9CTE6"/>
<evidence type="ECO:0000313" key="1">
    <source>
        <dbReference type="EMBL" id="EJX03496.1"/>
    </source>
</evidence>
<comment type="caution">
    <text evidence="1">The sequence shown here is derived from an EMBL/GenBank/DDBJ whole genome shotgun (WGS) entry which is preliminary data.</text>
</comment>